<dbReference type="GeneTree" id="ENSGT00940000160409"/>
<protein>
    <recommendedName>
        <fullName evidence="5">Carbonic anhydrase 6</fullName>
        <ecNumber evidence="4">4.2.1.1</ecNumber>
    </recommendedName>
    <alternativeName>
        <fullName evidence="13">Carbonate dehydratase VI</fullName>
    </alternativeName>
    <alternativeName>
        <fullName evidence="14">Carbonic anhydrase VI</fullName>
    </alternativeName>
</protein>
<keyword evidence="10" id="KW-0325">Glycoprotein</keyword>
<dbReference type="PANTHER" id="PTHR18952">
    <property type="entry name" value="CARBONIC ANHYDRASE"/>
    <property type="match status" value="1"/>
</dbReference>
<comment type="function">
    <text evidence="12">Reversible hydration of carbon dioxide. Its role in saliva is unknown.</text>
</comment>
<evidence type="ECO:0000256" key="10">
    <source>
        <dbReference type="ARBA" id="ARBA00023180"/>
    </source>
</evidence>
<dbReference type="AlphaFoldDB" id="A0A3B5L6R2"/>
<dbReference type="SUPFAM" id="SSF51069">
    <property type="entry name" value="Carbonic anhydrase"/>
    <property type="match status" value="1"/>
</dbReference>
<evidence type="ECO:0000256" key="4">
    <source>
        <dbReference type="ARBA" id="ARBA00012925"/>
    </source>
</evidence>
<evidence type="ECO:0000256" key="11">
    <source>
        <dbReference type="ARBA" id="ARBA00023239"/>
    </source>
</evidence>
<reference evidence="17" key="2">
    <citation type="submission" date="2025-09" db="UniProtKB">
        <authorList>
            <consortium name="Ensembl"/>
        </authorList>
    </citation>
    <scope>IDENTIFICATION</scope>
</reference>
<dbReference type="Pfam" id="PF00194">
    <property type="entry name" value="Carb_anhydrase"/>
    <property type="match status" value="1"/>
</dbReference>
<keyword evidence="7" id="KW-0479">Metal-binding</keyword>
<dbReference type="Proteomes" id="UP000261380">
    <property type="component" value="Unplaced"/>
</dbReference>
<keyword evidence="9" id="KW-1015">Disulfide bond</keyword>
<organism evidence="17 18">
    <name type="scientific">Xiphophorus couchianus</name>
    <name type="common">Monterrey platyfish</name>
    <dbReference type="NCBI Taxonomy" id="32473"/>
    <lineage>
        <taxon>Eukaryota</taxon>
        <taxon>Metazoa</taxon>
        <taxon>Chordata</taxon>
        <taxon>Craniata</taxon>
        <taxon>Vertebrata</taxon>
        <taxon>Euteleostomi</taxon>
        <taxon>Actinopterygii</taxon>
        <taxon>Neopterygii</taxon>
        <taxon>Teleostei</taxon>
        <taxon>Neoteleostei</taxon>
        <taxon>Acanthomorphata</taxon>
        <taxon>Ovalentaria</taxon>
        <taxon>Atherinomorphae</taxon>
        <taxon>Cyprinodontiformes</taxon>
        <taxon>Poeciliidae</taxon>
        <taxon>Poeciliinae</taxon>
        <taxon>Xiphophorus</taxon>
    </lineage>
</organism>
<evidence type="ECO:0000256" key="6">
    <source>
        <dbReference type="ARBA" id="ARBA00022525"/>
    </source>
</evidence>
<comment type="subcellular location">
    <subcellularLocation>
        <location evidence="2">Secreted</location>
    </subcellularLocation>
</comment>
<dbReference type="SMART" id="SM01057">
    <property type="entry name" value="Carb_anhydrase"/>
    <property type="match status" value="1"/>
</dbReference>
<keyword evidence="8" id="KW-0862">Zinc</keyword>
<evidence type="ECO:0000256" key="15">
    <source>
        <dbReference type="ARBA" id="ARBA00048348"/>
    </source>
</evidence>
<evidence type="ECO:0000313" key="18">
    <source>
        <dbReference type="Proteomes" id="UP000261380"/>
    </source>
</evidence>
<dbReference type="InterPro" id="IPR023561">
    <property type="entry name" value="Carbonic_anhydrase_a-class"/>
</dbReference>
<dbReference type="InterPro" id="IPR036398">
    <property type="entry name" value="CA_dom_sf"/>
</dbReference>
<accession>A0A3B5L6R2</accession>
<comment type="similarity">
    <text evidence="3">Belongs to the alpha-carbonic anhydrase family.</text>
</comment>
<comment type="catalytic activity">
    <reaction evidence="15">
        <text>hydrogencarbonate + H(+) = CO2 + H2O</text>
        <dbReference type="Rhea" id="RHEA:10748"/>
        <dbReference type="ChEBI" id="CHEBI:15377"/>
        <dbReference type="ChEBI" id="CHEBI:15378"/>
        <dbReference type="ChEBI" id="CHEBI:16526"/>
        <dbReference type="ChEBI" id="CHEBI:17544"/>
        <dbReference type="EC" id="4.2.1.1"/>
    </reaction>
</comment>
<evidence type="ECO:0000256" key="8">
    <source>
        <dbReference type="ARBA" id="ARBA00022833"/>
    </source>
</evidence>
<dbReference type="Ensembl" id="ENSXCOT00000006200.1">
    <property type="protein sequence ID" value="ENSXCOP00000006130.1"/>
    <property type="gene ID" value="ENSXCOG00000004734.1"/>
</dbReference>
<evidence type="ECO:0000256" key="14">
    <source>
        <dbReference type="ARBA" id="ARBA00032196"/>
    </source>
</evidence>
<sequence length="262" mass="29864">MVFIFQKNKQQLTGLLDVSTKILAGKDVLLALTHTHTGTLTFSISGYIYIYIFIGALDQMHWATKYPACGGKKQSPIDIQRRNVKYNQNMLQLELSGYGAQKGNFRMTNNGHTVQIDLPSTMTITNGLPGKFTAVQMHLHWGGLDLEESGAEHTIDGSRYMAELHVVHYNSEKYKSFSEAKDKSDGLAVLAFVYDVREPPTLLPLLVCSVLHLIHLRKKQNKTKKKLEKKNERFLRQVSPLRHFLPRPLRSLLRQRLSQHPL</sequence>
<evidence type="ECO:0000259" key="16">
    <source>
        <dbReference type="PROSITE" id="PS51144"/>
    </source>
</evidence>
<name>A0A3B5L6R2_9TELE</name>
<dbReference type="STRING" id="32473.ENSXCOP00000006130"/>
<feature type="domain" description="Alpha-carbonic anhydrase" evidence="16">
    <location>
        <begin position="49"/>
        <end position="262"/>
    </location>
</feature>
<evidence type="ECO:0000256" key="9">
    <source>
        <dbReference type="ARBA" id="ARBA00023157"/>
    </source>
</evidence>
<dbReference type="InterPro" id="IPR001148">
    <property type="entry name" value="CA_dom"/>
</dbReference>
<dbReference type="GO" id="GO:0008270">
    <property type="term" value="F:zinc ion binding"/>
    <property type="evidence" value="ECO:0007669"/>
    <property type="project" value="InterPro"/>
</dbReference>
<evidence type="ECO:0000256" key="13">
    <source>
        <dbReference type="ARBA" id="ARBA00031549"/>
    </source>
</evidence>
<keyword evidence="6" id="KW-0964">Secreted</keyword>
<reference evidence="17" key="1">
    <citation type="submission" date="2025-08" db="UniProtKB">
        <authorList>
            <consortium name="Ensembl"/>
        </authorList>
    </citation>
    <scope>IDENTIFICATION</scope>
</reference>
<dbReference type="PANTHER" id="PTHR18952:SF110">
    <property type="entry name" value="CARBONIC ANHYDRASE 6"/>
    <property type="match status" value="1"/>
</dbReference>
<evidence type="ECO:0000256" key="1">
    <source>
        <dbReference type="ARBA" id="ARBA00001947"/>
    </source>
</evidence>
<proteinExistence type="inferred from homology"/>
<evidence type="ECO:0000256" key="5">
    <source>
        <dbReference type="ARBA" id="ARBA00014200"/>
    </source>
</evidence>
<evidence type="ECO:0000313" key="17">
    <source>
        <dbReference type="Ensembl" id="ENSXCOP00000006130.1"/>
    </source>
</evidence>
<keyword evidence="11" id="KW-0456">Lyase</keyword>
<evidence type="ECO:0000256" key="7">
    <source>
        <dbReference type="ARBA" id="ARBA00022723"/>
    </source>
</evidence>
<dbReference type="GO" id="GO:0004089">
    <property type="term" value="F:carbonate dehydratase activity"/>
    <property type="evidence" value="ECO:0007669"/>
    <property type="project" value="UniProtKB-EC"/>
</dbReference>
<evidence type="ECO:0000256" key="12">
    <source>
        <dbReference type="ARBA" id="ARBA00025355"/>
    </source>
</evidence>
<keyword evidence="18" id="KW-1185">Reference proteome</keyword>
<dbReference type="GO" id="GO:0005615">
    <property type="term" value="C:extracellular space"/>
    <property type="evidence" value="ECO:0007669"/>
    <property type="project" value="TreeGrafter"/>
</dbReference>
<evidence type="ECO:0000256" key="2">
    <source>
        <dbReference type="ARBA" id="ARBA00004613"/>
    </source>
</evidence>
<dbReference type="Gene3D" id="3.10.200.10">
    <property type="entry name" value="Alpha carbonic anhydrase"/>
    <property type="match status" value="1"/>
</dbReference>
<comment type="cofactor">
    <cofactor evidence="1">
        <name>Zn(2+)</name>
        <dbReference type="ChEBI" id="CHEBI:29105"/>
    </cofactor>
</comment>
<dbReference type="PROSITE" id="PS51144">
    <property type="entry name" value="ALPHA_CA_2"/>
    <property type="match status" value="1"/>
</dbReference>
<evidence type="ECO:0000256" key="3">
    <source>
        <dbReference type="ARBA" id="ARBA00010718"/>
    </source>
</evidence>
<dbReference type="EC" id="4.2.1.1" evidence="4"/>